<dbReference type="GO" id="GO:0004674">
    <property type="term" value="F:protein serine/threonine kinase activity"/>
    <property type="evidence" value="ECO:0007669"/>
    <property type="project" value="UniProtKB-KW"/>
</dbReference>
<reference evidence="6 7" key="1">
    <citation type="journal article" date="2019" name="Lett. Appl. Microbiol.">
        <title>A case of 'blown pack' spoilage of vacuum-packaged pork likely associated with Clostridium estertheticum in Canada.</title>
        <authorList>
            <person name="Zhang P."/>
            <person name="Ward P."/>
            <person name="McMullen L.M."/>
            <person name="Yang X."/>
        </authorList>
    </citation>
    <scope>NUCLEOTIDE SEQUENCE [LARGE SCALE GENOMIC DNA]</scope>
    <source>
        <strain evidence="6 7">MA19</strain>
    </source>
</reference>
<keyword evidence="4" id="KW-0067">ATP-binding</keyword>
<evidence type="ECO:0000256" key="3">
    <source>
        <dbReference type="ARBA" id="ARBA00022777"/>
    </source>
</evidence>
<feature type="domain" description="Protein kinase" evidence="5">
    <location>
        <begin position="127"/>
        <end position="500"/>
    </location>
</feature>
<name>A0A5N7IPF5_9CLOT</name>
<evidence type="ECO:0000259" key="5">
    <source>
        <dbReference type="PROSITE" id="PS50011"/>
    </source>
</evidence>
<organism evidence="6 7">
    <name type="scientific">Clostridium estertheticum</name>
    <dbReference type="NCBI Taxonomy" id="238834"/>
    <lineage>
        <taxon>Bacteria</taxon>
        <taxon>Bacillati</taxon>
        <taxon>Bacillota</taxon>
        <taxon>Clostridia</taxon>
        <taxon>Eubacteriales</taxon>
        <taxon>Clostridiaceae</taxon>
        <taxon>Clostridium</taxon>
    </lineage>
</organism>
<protein>
    <submittedName>
        <fullName evidence="6">Serine/threonine protein kinase</fullName>
    </submittedName>
</protein>
<dbReference type="EMBL" id="SPSF01000032">
    <property type="protein sequence ID" value="MPQ62850.1"/>
    <property type="molecule type" value="Genomic_DNA"/>
</dbReference>
<evidence type="ECO:0000256" key="1">
    <source>
        <dbReference type="ARBA" id="ARBA00022679"/>
    </source>
</evidence>
<keyword evidence="1" id="KW-0808">Transferase</keyword>
<proteinExistence type="predicted"/>
<keyword evidence="6" id="KW-0723">Serine/threonine-protein kinase</keyword>
<dbReference type="Gene3D" id="1.10.510.10">
    <property type="entry name" value="Transferase(Phosphotransferase) domain 1"/>
    <property type="match status" value="1"/>
</dbReference>
<keyword evidence="3 6" id="KW-0418">Kinase</keyword>
<dbReference type="CDD" id="cd14014">
    <property type="entry name" value="STKc_PknB_like"/>
    <property type="match status" value="1"/>
</dbReference>
<dbReference type="PANTHER" id="PTHR24349">
    <property type="entry name" value="SERINE/THREONINE-PROTEIN KINASE"/>
    <property type="match status" value="1"/>
</dbReference>
<dbReference type="RefSeq" id="WP_152752488.1">
    <property type="nucleotide sequence ID" value="NZ_SPSE01000033.1"/>
</dbReference>
<evidence type="ECO:0000256" key="4">
    <source>
        <dbReference type="ARBA" id="ARBA00022840"/>
    </source>
</evidence>
<evidence type="ECO:0000313" key="6">
    <source>
        <dbReference type="EMBL" id="MPQ62850.1"/>
    </source>
</evidence>
<sequence>MLSNESTRYIANIFIGDIDDFYSYKSGSNLVDFFNDFFGYSDEYKGGFPSRWTFVYDKIIDFINQNKIDAFLNIIIGKSFIMSDVGVNEVEAIELGVNILSNINHHIKKDGYYIIKNNGKFNLIKEDDDLEFIKNGGFAKVYRQKSSGRIIKKLKEELVIDNGIKSRFKREFSITKSLSDIPGIIKVYDFFEDNYSYSMEEAEITLYDYTINNNLSYEKQKKFILQILFIIRQVHERGIIHRDISPTNIMITKGNIKISDFGLGKDLNMIQSNQTLHTNAVGQYYYCAPEQFMFLKDGDKKSDVYSLGRVINFILCGSPNMSNHYLRAVTEKAISQSPSDRHKDAYELLKAVEKSIKYNEDDQKIQTVRKKIESGVIDEDVENYIYELDGVKLCNELLKTNKFMLILLSFIEGNDNRASHVLELISDNYRDVCGRVFEDYDTFASISYNILSDNFPFAIKERSAIILNHVAYVVNRFSAQHMVDELIESGIEPLIEEILK</sequence>
<dbReference type="InterPro" id="IPR011009">
    <property type="entry name" value="Kinase-like_dom_sf"/>
</dbReference>
<dbReference type="GO" id="GO:0005524">
    <property type="term" value="F:ATP binding"/>
    <property type="evidence" value="ECO:0007669"/>
    <property type="project" value="UniProtKB-KW"/>
</dbReference>
<keyword evidence="2" id="KW-0547">Nucleotide-binding</keyword>
<accession>A0A5N7IPF5</accession>
<dbReference type="Proteomes" id="UP000342249">
    <property type="component" value="Unassembled WGS sequence"/>
</dbReference>
<dbReference type="Pfam" id="PF00069">
    <property type="entry name" value="Pkinase"/>
    <property type="match status" value="1"/>
</dbReference>
<dbReference type="InterPro" id="IPR050205">
    <property type="entry name" value="CDPK_Ser/Thr_kinases"/>
</dbReference>
<dbReference type="InterPro" id="IPR000719">
    <property type="entry name" value="Prot_kinase_dom"/>
</dbReference>
<evidence type="ECO:0000313" key="7">
    <source>
        <dbReference type="Proteomes" id="UP000342249"/>
    </source>
</evidence>
<gene>
    <name evidence="6" type="ORF">E4V82_12125</name>
</gene>
<dbReference type="InterPro" id="IPR008266">
    <property type="entry name" value="Tyr_kinase_AS"/>
</dbReference>
<dbReference type="PROSITE" id="PS00109">
    <property type="entry name" value="PROTEIN_KINASE_TYR"/>
    <property type="match status" value="1"/>
</dbReference>
<dbReference type="PROSITE" id="PS50011">
    <property type="entry name" value="PROTEIN_KINASE_DOM"/>
    <property type="match status" value="1"/>
</dbReference>
<comment type="caution">
    <text evidence="6">The sequence shown here is derived from an EMBL/GenBank/DDBJ whole genome shotgun (WGS) entry which is preliminary data.</text>
</comment>
<dbReference type="AlphaFoldDB" id="A0A5N7IPF5"/>
<dbReference type="SUPFAM" id="SSF56112">
    <property type="entry name" value="Protein kinase-like (PK-like)"/>
    <property type="match status" value="1"/>
</dbReference>
<evidence type="ECO:0000256" key="2">
    <source>
        <dbReference type="ARBA" id="ARBA00022741"/>
    </source>
</evidence>